<dbReference type="InterPro" id="IPR004211">
    <property type="entry name" value="Endonuclease_7"/>
</dbReference>
<feature type="region of interest" description="Disordered" evidence="1">
    <location>
        <begin position="50"/>
        <end position="72"/>
    </location>
</feature>
<protein>
    <recommendedName>
        <fullName evidence="3">Recombination endonuclease VII</fullName>
    </recommendedName>
</protein>
<dbReference type="Pfam" id="PF02945">
    <property type="entry name" value="Endonuclease_7"/>
    <property type="match status" value="1"/>
</dbReference>
<proteinExistence type="predicted"/>
<dbReference type="AlphaFoldDB" id="A0A0F9SQU5"/>
<dbReference type="Gene3D" id="3.40.1800.10">
    <property type="entry name" value="His-Me finger endonucleases"/>
    <property type="match status" value="1"/>
</dbReference>
<dbReference type="InterPro" id="IPR044925">
    <property type="entry name" value="His-Me_finger_sf"/>
</dbReference>
<evidence type="ECO:0008006" key="3">
    <source>
        <dbReference type="Google" id="ProtNLM"/>
    </source>
</evidence>
<evidence type="ECO:0000256" key="1">
    <source>
        <dbReference type="SAM" id="MobiDB-lite"/>
    </source>
</evidence>
<evidence type="ECO:0000313" key="2">
    <source>
        <dbReference type="EMBL" id="KKN64877.1"/>
    </source>
</evidence>
<dbReference type="EMBL" id="LAZR01000541">
    <property type="protein sequence ID" value="KKN64877.1"/>
    <property type="molecule type" value="Genomic_DNA"/>
</dbReference>
<organism evidence="2">
    <name type="scientific">marine sediment metagenome</name>
    <dbReference type="NCBI Taxonomy" id="412755"/>
    <lineage>
        <taxon>unclassified sequences</taxon>
        <taxon>metagenomes</taxon>
        <taxon>ecological metagenomes</taxon>
    </lineage>
</organism>
<name>A0A0F9SQU5_9ZZZZ</name>
<reference evidence="2" key="1">
    <citation type="journal article" date="2015" name="Nature">
        <title>Complex archaea that bridge the gap between prokaryotes and eukaryotes.</title>
        <authorList>
            <person name="Spang A."/>
            <person name="Saw J.H."/>
            <person name="Jorgensen S.L."/>
            <person name="Zaremba-Niedzwiedzka K."/>
            <person name="Martijn J."/>
            <person name="Lind A.E."/>
            <person name="van Eijk R."/>
            <person name="Schleper C."/>
            <person name="Guy L."/>
            <person name="Ettema T.J."/>
        </authorList>
    </citation>
    <scope>NUCLEOTIDE SEQUENCE</scope>
</reference>
<gene>
    <name evidence="2" type="ORF">LCGC14_0487110</name>
</gene>
<feature type="compositionally biased region" description="Basic residues" evidence="1">
    <location>
        <begin position="52"/>
        <end position="65"/>
    </location>
</feature>
<accession>A0A0F9SQU5</accession>
<sequence>MMQVKRCPKCGQTFPLDSFGKRKASKDGLQPMCRKCVSLCYKKYRKTEQGRAKIRRQQKKYGRSKQGRESSRRTRIKYVYGLTLEQHKQIYLNQNGCCKLCGDSVAYTKIYTDHNHVTGKVRGFLCHRCNTGIGFLGDTVEGLQKAVKYLKGN</sequence>
<dbReference type="SUPFAM" id="SSF54060">
    <property type="entry name" value="His-Me finger endonucleases"/>
    <property type="match status" value="1"/>
</dbReference>
<dbReference type="InterPro" id="IPR038563">
    <property type="entry name" value="Endonuclease_7_sf"/>
</dbReference>
<comment type="caution">
    <text evidence="2">The sequence shown here is derived from an EMBL/GenBank/DDBJ whole genome shotgun (WGS) entry which is preliminary data.</text>
</comment>